<proteinExistence type="predicted"/>
<keyword evidence="2" id="KW-1185">Reference proteome</keyword>
<dbReference type="Proteomes" id="UP000422232">
    <property type="component" value="Chromosome"/>
</dbReference>
<name>A0A9Q6LKS3_PISSA</name>
<evidence type="ECO:0000313" key="2">
    <source>
        <dbReference type="Proteomes" id="UP000422232"/>
    </source>
</evidence>
<gene>
    <name evidence="1" type="ORF">Psal009_01918</name>
</gene>
<dbReference type="Pfam" id="PF14352">
    <property type="entry name" value="DUF4402"/>
    <property type="match status" value="2"/>
</dbReference>
<accession>A0A9Q6LKS3</accession>
<dbReference type="GeneID" id="66741087"/>
<dbReference type="InterPro" id="IPR025514">
    <property type="entry name" value="DUF4402"/>
</dbReference>
<organism evidence="1 2">
    <name type="scientific">Piscirickettsia salmonis</name>
    <dbReference type="NCBI Taxonomy" id="1238"/>
    <lineage>
        <taxon>Bacteria</taxon>
        <taxon>Pseudomonadati</taxon>
        <taxon>Pseudomonadota</taxon>
        <taxon>Gammaproteobacteria</taxon>
        <taxon>Thiotrichales</taxon>
        <taxon>Piscirickettsiaceae</taxon>
        <taxon>Piscirickettsia</taxon>
    </lineage>
</organism>
<protein>
    <submittedName>
        <fullName evidence="1">Uncharacterized protein</fullName>
    </submittedName>
</protein>
<dbReference type="EMBL" id="CP038908">
    <property type="protein sequence ID" value="QGO06016.1"/>
    <property type="molecule type" value="Genomic_DNA"/>
</dbReference>
<dbReference type="AlphaFoldDB" id="A0A9Q6LKS3"/>
<dbReference type="RefSeq" id="WP_230383246.1">
    <property type="nucleotide sequence ID" value="NZ_CP012413.1"/>
</dbReference>
<reference evidence="1 2" key="1">
    <citation type="submission" date="2019-04" db="EMBL/GenBank/DDBJ databases">
        <title>Complete genome sequencing of Piscirickettsia salmonis strain Psal-009.</title>
        <authorList>
            <person name="Schober I."/>
            <person name="Bunk B."/>
            <person name="Sproer C."/>
            <person name="Carril G.P."/>
            <person name="Riedel T."/>
            <person name="Flores-Herrera P.A."/>
            <person name="Nourdin-Galindo G."/>
            <person name="Marshall S.H."/>
            <person name="Overmann J."/>
        </authorList>
    </citation>
    <scope>NUCLEOTIDE SEQUENCE [LARGE SCALE GENOMIC DNA]</scope>
    <source>
        <strain evidence="1 2">Psal-009</strain>
    </source>
</reference>
<evidence type="ECO:0000313" key="1">
    <source>
        <dbReference type="EMBL" id="QGO06016.1"/>
    </source>
</evidence>
<sequence length="290" mass="31995">MLIGTQHMQIKITTPLLTLIFVLSLFCLKNKVFASELMQFTLNRPLTITVPQNINSSTIMAGPETAYSAQIKMEGSKNEDVSFTIVGASQTVKLRNANNKQLTLNGLRLIPEQSRLNNQGLILIQLGGAVHLRSNQAPGRYQGQAMLQARYTNNPNMQPENYPVRIIVNVFARIRANVLRNLDFGQIISGDIQNQVRVRASSNDTRAGCVAINGERRNNVKISYPVQAVMTKRSNSLAVTVSSSIDGQGKVLQLNNRGRGQICFGGVLTVPEHTAPGKYRGNIDVQMFYP</sequence>